<keyword evidence="1" id="KW-1133">Transmembrane helix</keyword>
<name>A0AAD8KEP6_TARER</name>
<gene>
    <name evidence="2" type="ORF">QVD17_24002</name>
</gene>
<protein>
    <submittedName>
        <fullName evidence="2">Uncharacterized protein</fullName>
    </submittedName>
</protein>
<comment type="caution">
    <text evidence="2">The sequence shown here is derived from an EMBL/GenBank/DDBJ whole genome shotgun (WGS) entry which is preliminary data.</text>
</comment>
<organism evidence="2 3">
    <name type="scientific">Tagetes erecta</name>
    <name type="common">African marigold</name>
    <dbReference type="NCBI Taxonomy" id="13708"/>
    <lineage>
        <taxon>Eukaryota</taxon>
        <taxon>Viridiplantae</taxon>
        <taxon>Streptophyta</taxon>
        <taxon>Embryophyta</taxon>
        <taxon>Tracheophyta</taxon>
        <taxon>Spermatophyta</taxon>
        <taxon>Magnoliopsida</taxon>
        <taxon>eudicotyledons</taxon>
        <taxon>Gunneridae</taxon>
        <taxon>Pentapetalae</taxon>
        <taxon>asterids</taxon>
        <taxon>campanulids</taxon>
        <taxon>Asterales</taxon>
        <taxon>Asteraceae</taxon>
        <taxon>Asteroideae</taxon>
        <taxon>Heliantheae alliance</taxon>
        <taxon>Tageteae</taxon>
        <taxon>Tagetes</taxon>
    </lineage>
</organism>
<evidence type="ECO:0000313" key="3">
    <source>
        <dbReference type="Proteomes" id="UP001229421"/>
    </source>
</evidence>
<proteinExistence type="predicted"/>
<dbReference type="Proteomes" id="UP001229421">
    <property type="component" value="Unassembled WGS sequence"/>
</dbReference>
<feature type="transmembrane region" description="Helical" evidence="1">
    <location>
        <begin position="12"/>
        <end position="32"/>
    </location>
</feature>
<keyword evidence="3" id="KW-1185">Reference proteome</keyword>
<reference evidence="2" key="1">
    <citation type="journal article" date="2023" name="bioRxiv">
        <title>Improved chromosome-level genome assembly for marigold (Tagetes erecta).</title>
        <authorList>
            <person name="Jiang F."/>
            <person name="Yuan L."/>
            <person name="Wang S."/>
            <person name="Wang H."/>
            <person name="Xu D."/>
            <person name="Wang A."/>
            <person name="Fan W."/>
        </authorList>
    </citation>
    <scope>NUCLEOTIDE SEQUENCE</scope>
    <source>
        <strain evidence="2">WSJ</strain>
        <tissue evidence="2">Leaf</tissue>
    </source>
</reference>
<dbReference type="AlphaFoldDB" id="A0AAD8KEP6"/>
<accession>A0AAD8KEP6</accession>
<evidence type="ECO:0000256" key="1">
    <source>
        <dbReference type="SAM" id="Phobius"/>
    </source>
</evidence>
<sequence length="99" mass="10936">MGDEADCGDVHLLLLCFFDLVIKVVAVFLLVARLTGGMPYQTPIKHTFTGKASASRSRYRNGRDTILAPDDDVPEESTVTLTEMMTKHAEHINAEHSMS</sequence>
<keyword evidence="1" id="KW-0472">Membrane</keyword>
<keyword evidence="1" id="KW-0812">Transmembrane</keyword>
<evidence type="ECO:0000313" key="2">
    <source>
        <dbReference type="EMBL" id="KAK1421565.1"/>
    </source>
</evidence>
<dbReference type="EMBL" id="JAUHHV010000006">
    <property type="protein sequence ID" value="KAK1421565.1"/>
    <property type="molecule type" value="Genomic_DNA"/>
</dbReference>